<dbReference type="Gene3D" id="6.10.320.10">
    <property type="match status" value="1"/>
</dbReference>
<accession>A0A1F7UN70</accession>
<keyword evidence="1" id="KW-0175">Coiled coil</keyword>
<evidence type="ECO:0000313" key="3">
    <source>
        <dbReference type="Proteomes" id="UP000176603"/>
    </source>
</evidence>
<name>A0A1F7UN70_9BACT</name>
<evidence type="ECO:0000313" key="2">
    <source>
        <dbReference type="EMBL" id="OGL79137.1"/>
    </source>
</evidence>
<dbReference type="AlphaFoldDB" id="A0A1F7UN70"/>
<organism evidence="2 3">
    <name type="scientific">Candidatus Uhrbacteria bacterium RIFCSPHIGHO2_12_FULL_60_25</name>
    <dbReference type="NCBI Taxonomy" id="1802399"/>
    <lineage>
        <taxon>Bacteria</taxon>
        <taxon>Candidatus Uhriibacteriota</taxon>
    </lineage>
</organism>
<comment type="caution">
    <text evidence="2">The sequence shown here is derived from an EMBL/GenBank/DDBJ whole genome shotgun (WGS) entry which is preliminary data.</text>
</comment>
<proteinExistence type="predicted"/>
<dbReference type="Proteomes" id="UP000176603">
    <property type="component" value="Unassembled WGS sequence"/>
</dbReference>
<dbReference type="EMBL" id="MGEH01000017">
    <property type="protein sequence ID" value="OGL79137.1"/>
    <property type="molecule type" value="Genomic_DNA"/>
</dbReference>
<reference evidence="2 3" key="1">
    <citation type="journal article" date="2016" name="Nat. Commun.">
        <title>Thousands of microbial genomes shed light on interconnected biogeochemical processes in an aquifer system.</title>
        <authorList>
            <person name="Anantharaman K."/>
            <person name="Brown C.T."/>
            <person name="Hug L.A."/>
            <person name="Sharon I."/>
            <person name="Castelle C.J."/>
            <person name="Probst A.J."/>
            <person name="Thomas B.C."/>
            <person name="Singh A."/>
            <person name="Wilkins M.J."/>
            <person name="Karaoz U."/>
            <person name="Brodie E.L."/>
            <person name="Williams K.H."/>
            <person name="Hubbard S.S."/>
            <person name="Banfield J.F."/>
        </authorList>
    </citation>
    <scope>NUCLEOTIDE SEQUENCE [LARGE SCALE GENOMIC DNA]</scope>
</reference>
<sequence>MSNLTISQGLRLVKKLKGQLAEVTGRAQGAVSFDVKSKPVFPFADQVRQRDEARERLVTLEAAVARANATTEVTFGGRAMTLAEAIRRLQELKGDIGFFQGLTIREGTVRQGSEYEWDTALQRQVSRPVEVTYETSLKEVDRVAKVQALRDEFDGLNDAVETANHRTPIAWQDTKVPAQTGSGCA</sequence>
<gene>
    <name evidence="2" type="ORF">A3E39_04205</name>
</gene>
<evidence type="ECO:0000256" key="1">
    <source>
        <dbReference type="SAM" id="Coils"/>
    </source>
</evidence>
<protein>
    <submittedName>
        <fullName evidence="2">Uncharacterized protein</fullName>
    </submittedName>
</protein>
<feature type="coiled-coil region" evidence="1">
    <location>
        <begin position="43"/>
        <end position="70"/>
    </location>
</feature>